<evidence type="ECO:0000313" key="3">
    <source>
        <dbReference type="EMBL" id="THG88939.1"/>
    </source>
</evidence>
<accession>A0A4S4JZ60</accession>
<dbReference type="InterPro" id="IPR027417">
    <property type="entry name" value="P-loop_NTPase"/>
</dbReference>
<sequence>MDKNLINKHLYKQLVKSATNKPELQQLAELTLELDETSEVTVDDIRFGQGELYFHHKDYETAIFKWEKVTGEKVPWAQKNIADAYDAQGLIKEAKKMYQSIKSTDEMLKTEVYLQLFSIHMEEEKLDDAAKIIKEAVELNPDYPNVTEIARAFFEQYRDYSSAIELAVNEAIRTESMQWFDKVSDYVKQDLTTTTSPAYFMNLLTKLAALDQRKYEQLVTIFWSSYQGEELYFDWLVEFNDSFAKYEERSEKNWPLLSKKYEETYFELISGTYFIREIESIIPVHMRNWFELSKKANDLLSTTAILAWNELFPGQLEEAIMYQAKEKMESLPVQSDSLESSLMLFQEISNWAQKHELEVGQRLRWLMQQLLDFDKKHVLIAGASVGAKKSFLDDVVGETNIPEQHSSFIFLKDGDEEIIEIDEEKDKIDEEVSETEEVFTMESEDNHEAFSMLEVKWPSTFLSESELVLIDTPVASRNEENNQQWLPYLPVADCFVFVLNGNHPFTDHEREFLLKLKSQFPEMPLHFIFNKMDGIYSEFEEERILTETKSRVKYYFPNAQLHSFTPQTDTRNVADFFLTITDVELLEKQRNEKILYFIRETIKYLFEQRTEMEKEHLHSVTWNEEMVEKLKAAVHQLNDLEKEESALIKDSYQNIRKEMKEDIEKAIPEIIRECSSYIKEDSDFKALQGQLNEEINHKIQTYLDRTIMPKFANAFQKWLETSNVAFIRSQSYLKEMADGFNKLYQHERFKMDGDFRILDDWHRDVERMSAGVAIEPINIFNGMSPSQLVLKSSGKLFGALPNKSMLYKMYMKFFSSEDFSPIARHISTQFLMQFELFERGLQRDVQMFFKHPFNVLNGAVKDAESEIESNNEAIGTLKSAPEVYRDPLTLFQVRIRQYEWMTSDKRALEMRA</sequence>
<evidence type="ECO:0000313" key="4">
    <source>
        <dbReference type="Proteomes" id="UP000297014"/>
    </source>
</evidence>
<dbReference type="SUPFAM" id="SSF48452">
    <property type="entry name" value="TPR-like"/>
    <property type="match status" value="1"/>
</dbReference>
<dbReference type="OrthoDB" id="2953146at2"/>
<feature type="coiled-coil region" evidence="2">
    <location>
        <begin position="411"/>
        <end position="438"/>
    </location>
</feature>
<feature type="coiled-coil region" evidence="2">
    <location>
        <begin position="623"/>
        <end position="650"/>
    </location>
</feature>
<keyword evidence="1" id="KW-0802">TPR repeat</keyword>
<feature type="repeat" description="TPR" evidence="1">
    <location>
        <begin position="110"/>
        <end position="143"/>
    </location>
</feature>
<dbReference type="Gene3D" id="3.40.50.300">
    <property type="entry name" value="P-loop containing nucleotide triphosphate hydrolases"/>
    <property type="match status" value="1"/>
</dbReference>
<dbReference type="PANTHER" id="PTHR43681">
    <property type="entry name" value="TRANSMEMBRANE GTPASE FZO"/>
    <property type="match status" value="1"/>
</dbReference>
<dbReference type="EMBL" id="JALP01000286">
    <property type="protein sequence ID" value="THG88939.1"/>
    <property type="molecule type" value="Genomic_DNA"/>
</dbReference>
<dbReference type="Proteomes" id="UP000297014">
    <property type="component" value="Unassembled WGS sequence"/>
</dbReference>
<comment type="caution">
    <text evidence="3">The sequence shown here is derived from an EMBL/GenBank/DDBJ whole genome shotgun (WGS) entry which is preliminary data.</text>
</comment>
<dbReference type="InterPro" id="IPR011990">
    <property type="entry name" value="TPR-like_helical_dom_sf"/>
</dbReference>
<dbReference type="PANTHER" id="PTHR43681:SF1">
    <property type="entry name" value="SARCALUMENIN"/>
    <property type="match status" value="1"/>
</dbReference>
<dbReference type="InterPro" id="IPR051943">
    <property type="entry name" value="TRAFAC_Dynamin-like_GTPase"/>
</dbReference>
<gene>
    <name evidence="3" type="ORF">AJ85_20445</name>
</gene>
<keyword evidence="2" id="KW-0175">Coiled coil</keyword>
<dbReference type="Gene3D" id="1.25.40.10">
    <property type="entry name" value="Tetratricopeptide repeat domain"/>
    <property type="match status" value="1"/>
</dbReference>
<dbReference type="RefSeq" id="WP_004427746.1">
    <property type="nucleotide sequence ID" value="NZ_JALP01000286.1"/>
</dbReference>
<dbReference type="PROSITE" id="PS50005">
    <property type="entry name" value="TPR"/>
    <property type="match status" value="1"/>
</dbReference>
<dbReference type="InterPro" id="IPR019734">
    <property type="entry name" value="TPR_rpt"/>
</dbReference>
<reference evidence="3 4" key="1">
    <citation type="submission" date="2014-01" db="EMBL/GenBank/DDBJ databases">
        <title>Draft genome sequencing of Bacillus alcalophilus CGMCC 1.3604.</title>
        <authorList>
            <person name="Yang J."/>
            <person name="Diao L."/>
            <person name="Yang S."/>
        </authorList>
    </citation>
    <scope>NUCLEOTIDE SEQUENCE [LARGE SCALE GENOMIC DNA]</scope>
    <source>
        <strain evidence="3 4">CGMCC 1.3604</strain>
    </source>
</reference>
<name>A0A4S4JZ60_ALKAL</name>
<protein>
    <submittedName>
        <fullName evidence="3">Uncharacterized protein</fullName>
    </submittedName>
</protein>
<evidence type="ECO:0000256" key="1">
    <source>
        <dbReference type="PROSITE-ProRule" id="PRU00339"/>
    </source>
</evidence>
<proteinExistence type="predicted"/>
<dbReference type="SUPFAM" id="SSF52540">
    <property type="entry name" value="P-loop containing nucleoside triphosphate hydrolases"/>
    <property type="match status" value="1"/>
</dbReference>
<dbReference type="SMART" id="SM00028">
    <property type="entry name" value="TPR"/>
    <property type="match status" value="2"/>
</dbReference>
<organism evidence="3 4">
    <name type="scientific">Alkalihalobacillus alcalophilus ATCC 27647 = CGMCC 1.3604</name>
    <dbReference type="NCBI Taxonomy" id="1218173"/>
    <lineage>
        <taxon>Bacteria</taxon>
        <taxon>Bacillati</taxon>
        <taxon>Bacillota</taxon>
        <taxon>Bacilli</taxon>
        <taxon>Bacillales</taxon>
        <taxon>Bacillaceae</taxon>
        <taxon>Alkalihalobacillus</taxon>
    </lineage>
</organism>
<evidence type="ECO:0000256" key="2">
    <source>
        <dbReference type="SAM" id="Coils"/>
    </source>
</evidence>
<dbReference type="AlphaFoldDB" id="A0A4S4JZ60"/>